<dbReference type="EMBL" id="QPGB01000005">
    <property type="protein sequence ID" value="RCS56857.1"/>
    <property type="molecule type" value="Genomic_DNA"/>
</dbReference>
<protein>
    <submittedName>
        <fullName evidence="1">DUF4390 domain-containing protein</fullName>
    </submittedName>
</protein>
<keyword evidence="2" id="KW-1185">Reference proteome</keyword>
<reference evidence="1 2" key="1">
    <citation type="journal article" date="2018" name="Int. J. Syst. Evol. Microbiol.">
        <title>Parvibium lacunae gen. nov., sp. nov., a new member of the family Alcaligenaceae isolated from a freshwater pond.</title>
        <authorList>
            <person name="Chen W.M."/>
            <person name="Xie P.B."/>
            <person name="Hsu M.Y."/>
            <person name="Sheu S.Y."/>
        </authorList>
    </citation>
    <scope>NUCLEOTIDE SEQUENCE [LARGE SCALE GENOMIC DNA]</scope>
    <source>
        <strain evidence="1 2">KMB9</strain>
    </source>
</reference>
<dbReference type="Proteomes" id="UP000252357">
    <property type="component" value="Unassembled WGS sequence"/>
</dbReference>
<proteinExistence type="predicted"/>
<evidence type="ECO:0000313" key="1">
    <source>
        <dbReference type="EMBL" id="RCS56857.1"/>
    </source>
</evidence>
<dbReference type="InterPro" id="IPR025500">
    <property type="entry name" value="DUF4390"/>
</dbReference>
<accession>A0A368KZX5</accession>
<dbReference type="AlphaFoldDB" id="A0A368KZX5"/>
<name>A0A368KZX5_9BURK</name>
<gene>
    <name evidence="1" type="ORF">DU000_10990</name>
</gene>
<comment type="caution">
    <text evidence="1">The sequence shown here is derived from an EMBL/GenBank/DDBJ whole genome shotgun (WGS) entry which is preliminary data.</text>
</comment>
<sequence>MGKSQRMMASFMRYCIKLYEPAQASGIISIGKLLFDCAMALFHHDHYSLRQGLRHPRFWVCCAFCLWLLAGVSARAEVIELRDVRIEANLEQEAYVLQADAAFSLAPVVEEALTRGVPLYFSLELQMRRPRWYWFDEKTLQFEQTYRLAYSSLTRQYRLTISQAQTSNLQLRFNTLNEALNTIRRIRNVRLADRQQLSTGTNYQVQLRLRLDLNQLPKPFQVAALTAREWNLTSDAKAFSFVPNAADWAEAGSVGASSATGQTGSKP</sequence>
<dbReference type="Pfam" id="PF14334">
    <property type="entry name" value="DUF4390"/>
    <property type="match status" value="1"/>
</dbReference>
<evidence type="ECO:0000313" key="2">
    <source>
        <dbReference type="Proteomes" id="UP000252357"/>
    </source>
</evidence>
<organism evidence="1 2">
    <name type="scientific">Parvibium lacunae</name>
    <dbReference type="NCBI Taxonomy" id="1888893"/>
    <lineage>
        <taxon>Bacteria</taxon>
        <taxon>Pseudomonadati</taxon>
        <taxon>Pseudomonadota</taxon>
        <taxon>Betaproteobacteria</taxon>
        <taxon>Burkholderiales</taxon>
        <taxon>Alcaligenaceae</taxon>
        <taxon>Parvibium</taxon>
    </lineage>
</organism>